<evidence type="ECO:0000259" key="1">
    <source>
        <dbReference type="Pfam" id="PF01636"/>
    </source>
</evidence>
<accession>A0A0J6FGW0</accession>
<reference evidence="3" key="3">
    <citation type="journal article" date="2010" name="Genome Res.">
        <title>Population genomic sequencing of Coccidioides fungi reveals recent hybridization and transposon control.</title>
        <authorList>
            <person name="Neafsey D.E."/>
            <person name="Barker B.M."/>
            <person name="Sharpton T.J."/>
            <person name="Stajich J.E."/>
            <person name="Park D.J."/>
            <person name="Whiston E."/>
            <person name="Hung C.-Y."/>
            <person name="McMahan C."/>
            <person name="White J."/>
            <person name="Sykes S."/>
            <person name="Heiman D."/>
            <person name="Young S."/>
            <person name="Zeng Q."/>
            <person name="Abouelleil A."/>
            <person name="Aftuck L."/>
            <person name="Bessette D."/>
            <person name="Brown A."/>
            <person name="FitzGerald M."/>
            <person name="Lui A."/>
            <person name="Macdonald J.P."/>
            <person name="Priest M."/>
            <person name="Orbach M.J."/>
            <person name="Galgiani J.N."/>
            <person name="Kirkland T.N."/>
            <person name="Cole G.T."/>
            <person name="Birren B.W."/>
            <person name="Henn M.R."/>
            <person name="Taylor J.W."/>
            <person name="Rounsley S.D."/>
        </authorList>
    </citation>
    <scope>NUCLEOTIDE SEQUENCE [LARGE SCALE GENOMIC DNA]</scope>
    <source>
        <strain evidence="3">RMSCC 3488</strain>
    </source>
</reference>
<dbReference type="InterPro" id="IPR011009">
    <property type="entry name" value="Kinase-like_dom_sf"/>
</dbReference>
<name>A0A0J6FGW0_COCPO</name>
<organism evidence="2 3">
    <name type="scientific">Coccidioides posadasii RMSCC 3488</name>
    <dbReference type="NCBI Taxonomy" id="454284"/>
    <lineage>
        <taxon>Eukaryota</taxon>
        <taxon>Fungi</taxon>
        <taxon>Dikarya</taxon>
        <taxon>Ascomycota</taxon>
        <taxon>Pezizomycotina</taxon>
        <taxon>Eurotiomycetes</taxon>
        <taxon>Eurotiomycetidae</taxon>
        <taxon>Onygenales</taxon>
        <taxon>Onygenaceae</taxon>
        <taxon>Coccidioides</taxon>
    </lineage>
</organism>
<dbReference type="PANTHER" id="PTHR21310:SF56">
    <property type="entry name" value="AMINOGLYCOSIDE PHOSPHOTRANSFERASE DOMAIN-CONTAINING PROTEIN"/>
    <property type="match status" value="1"/>
</dbReference>
<feature type="domain" description="Aminoglycoside phosphotransferase" evidence="1">
    <location>
        <begin position="52"/>
        <end position="286"/>
    </location>
</feature>
<dbReference type="InterPro" id="IPR002575">
    <property type="entry name" value="Aminoglycoside_PTrfase"/>
</dbReference>
<reference evidence="2 3" key="1">
    <citation type="submission" date="2007-06" db="EMBL/GenBank/DDBJ databases">
        <title>The Genome Sequence of Coccidioides posadasii RMSCC_3488.</title>
        <authorList>
            <consortium name="Coccidioides Genome Resources Consortium"/>
            <consortium name="The Broad Institute Genome Sequencing Platform"/>
            <person name="Henn M.R."/>
            <person name="Sykes S."/>
            <person name="Young S."/>
            <person name="Jaffe D."/>
            <person name="Berlin A."/>
            <person name="Alvarez P."/>
            <person name="Butler J."/>
            <person name="Gnerre S."/>
            <person name="Grabherr M."/>
            <person name="Mauceli E."/>
            <person name="Brockman W."/>
            <person name="Kodira C."/>
            <person name="Alvarado L."/>
            <person name="Zeng Q."/>
            <person name="Crawford M."/>
            <person name="Antoine C."/>
            <person name="Devon K."/>
            <person name="Galgiani J."/>
            <person name="Orsborn K."/>
            <person name="Lewis M.L."/>
            <person name="Nusbaum C."/>
            <person name="Galagan J."/>
            <person name="Birren B."/>
        </authorList>
    </citation>
    <scope>NUCLEOTIDE SEQUENCE [LARGE SCALE GENOMIC DNA]</scope>
    <source>
        <strain evidence="2 3">RMSCC 3488</strain>
    </source>
</reference>
<dbReference type="VEuPathDB" id="FungiDB:CPAG_08675"/>
<proteinExistence type="predicted"/>
<dbReference type="PANTHER" id="PTHR21310">
    <property type="entry name" value="AMINOGLYCOSIDE PHOSPHOTRANSFERASE-RELATED-RELATED"/>
    <property type="match status" value="1"/>
</dbReference>
<dbReference type="SUPFAM" id="SSF56112">
    <property type="entry name" value="Protein kinase-like (PK-like)"/>
    <property type="match status" value="1"/>
</dbReference>
<dbReference type="Pfam" id="PF01636">
    <property type="entry name" value="APH"/>
    <property type="match status" value="1"/>
</dbReference>
<reference evidence="3" key="2">
    <citation type="journal article" date="2009" name="Genome Res.">
        <title>Comparative genomic analyses of the human fungal pathogens Coccidioides and their relatives.</title>
        <authorList>
            <person name="Sharpton T.J."/>
            <person name="Stajich J.E."/>
            <person name="Rounsley S.D."/>
            <person name="Gardner M.J."/>
            <person name="Wortman J.R."/>
            <person name="Jordar V.S."/>
            <person name="Maiti R."/>
            <person name="Kodira C.D."/>
            <person name="Neafsey D.E."/>
            <person name="Zeng Q."/>
            <person name="Hung C.-Y."/>
            <person name="McMahan C."/>
            <person name="Muszewska A."/>
            <person name="Grynberg M."/>
            <person name="Mandel M.A."/>
            <person name="Kellner E.M."/>
            <person name="Barker B.M."/>
            <person name="Galgiani J.N."/>
            <person name="Orbach M.J."/>
            <person name="Kirkland T.N."/>
            <person name="Cole G.T."/>
            <person name="Henn M.R."/>
            <person name="Birren B.W."/>
            <person name="Taylor J.W."/>
        </authorList>
    </citation>
    <scope>NUCLEOTIDE SEQUENCE [LARGE SCALE GENOMIC DNA]</scope>
    <source>
        <strain evidence="3">RMSCC 3488</strain>
    </source>
</reference>
<dbReference type="EMBL" id="DS268114">
    <property type="protein sequence ID" value="KMM72381.1"/>
    <property type="molecule type" value="Genomic_DNA"/>
</dbReference>
<sequence length="381" mass="42999">MASSRSSCSSLSETSTVYYGHTAFTEFSGQVRHLCLSIDNVNTDATAPPQAARFILRIPRFESAQVENQIATLSFLKQRTQIPIPEIVLFDLTPENAIDSPYTVQLRISGLDLQTGYQTLSHAQRCSFVRQFARVWLDLQAVISPIAGHVYIPREDLSVGFPAPLGQIKVSHLRLESPGEASEAIMNTLKTQNPLDMLLFQFRRWSDLHRKSAPNSRIIPNYFTKLGTVAEEMDARGCFGESDMVLCHTDLSPRNIMVEAAPDGSLRICGILDWDEAVFGPRVMSCAPPSWIWQWCEDGEEDEATARLEPQDPQLRELKSIFEEEVGQDLLNLGYLPHHRLARRLCDFVLYEISCKEHMDNADRLSAEWQQLKLKMEGAQG</sequence>
<evidence type="ECO:0000313" key="3">
    <source>
        <dbReference type="Proteomes" id="UP000054567"/>
    </source>
</evidence>
<dbReference type="Proteomes" id="UP000054567">
    <property type="component" value="Unassembled WGS sequence"/>
</dbReference>
<dbReference type="InterPro" id="IPR051678">
    <property type="entry name" value="AGP_Transferase"/>
</dbReference>
<gene>
    <name evidence="2" type="ORF">CPAG_08675</name>
</gene>
<evidence type="ECO:0000313" key="2">
    <source>
        <dbReference type="EMBL" id="KMM72381.1"/>
    </source>
</evidence>
<dbReference type="AlphaFoldDB" id="A0A0J6FGW0"/>
<protein>
    <recommendedName>
        <fullName evidence="1">Aminoglycoside phosphotransferase domain-containing protein</fullName>
    </recommendedName>
</protein>
<dbReference type="Gene3D" id="3.90.1200.10">
    <property type="match status" value="1"/>
</dbReference>